<sequence>PKDLASLLDISEADAQRLMDREPALSDHSARRLKRTLKELTANLHINSNVAAAMAVKQPKVLMAPADKVKPRLQHLASLLQV</sequence>
<protein>
    <submittedName>
        <fullName evidence="1">Uncharacterized protein</fullName>
    </submittedName>
</protein>
<dbReference type="Proteomes" id="UP000815325">
    <property type="component" value="Unassembled WGS sequence"/>
</dbReference>
<organism evidence="1 2">
    <name type="scientific">Dunaliella salina</name>
    <name type="common">Green alga</name>
    <name type="synonym">Protococcus salinus</name>
    <dbReference type="NCBI Taxonomy" id="3046"/>
    <lineage>
        <taxon>Eukaryota</taxon>
        <taxon>Viridiplantae</taxon>
        <taxon>Chlorophyta</taxon>
        <taxon>core chlorophytes</taxon>
        <taxon>Chlorophyceae</taxon>
        <taxon>CS clade</taxon>
        <taxon>Chlamydomonadales</taxon>
        <taxon>Dunaliellaceae</taxon>
        <taxon>Dunaliella</taxon>
    </lineage>
</organism>
<reference evidence="1" key="1">
    <citation type="submission" date="2017-08" db="EMBL/GenBank/DDBJ databases">
        <authorList>
            <person name="Polle J.E."/>
            <person name="Barry K."/>
            <person name="Cushman J."/>
            <person name="Schmutz J."/>
            <person name="Tran D."/>
            <person name="Hathwaick L.T."/>
            <person name="Yim W.C."/>
            <person name="Jenkins J."/>
            <person name="Mckie-Krisberg Z.M."/>
            <person name="Prochnik S."/>
            <person name="Lindquist E."/>
            <person name="Dockter R.B."/>
            <person name="Adam C."/>
            <person name="Molina H."/>
            <person name="Bunkerborg J."/>
            <person name="Jin E."/>
            <person name="Buchheim M."/>
            <person name="Magnuson J."/>
        </authorList>
    </citation>
    <scope>NUCLEOTIDE SEQUENCE</scope>
    <source>
        <strain evidence="1">CCAP 19/18</strain>
    </source>
</reference>
<feature type="non-terminal residue" evidence="1">
    <location>
        <position position="82"/>
    </location>
</feature>
<dbReference type="Gene3D" id="1.25.70.10">
    <property type="entry name" value="Transcription termination factor 3, mitochondrial"/>
    <property type="match status" value="1"/>
</dbReference>
<proteinExistence type="predicted"/>
<name>A0ABQ7FTG8_DUNSA</name>
<evidence type="ECO:0000313" key="1">
    <source>
        <dbReference type="EMBL" id="KAF5825755.1"/>
    </source>
</evidence>
<comment type="caution">
    <text evidence="1">The sequence shown here is derived from an EMBL/GenBank/DDBJ whole genome shotgun (WGS) entry which is preliminary data.</text>
</comment>
<keyword evidence="2" id="KW-1185">Reference proteome</keyword>
<gene>
    <name evidence="1" type="ORF">DUNSADRAFT_7171</name>
</gene>
<dbReference type="InterPro" id="IPR038538">
    <property type="entry name" value="MTERF_sf"/>
</dbReference>
<accession>A0ABQ7FTG8</accession>
<dbReference type="EMBL" id="MU072060">
    <property type="protein sequence ID" value="KAF5825755.1"/>
    <property type="molecule type" value="Genomic_DNA"/>
</dbReference>
<feature type="non-terminal residue" evidence="1">
    <location>
        <position position="1"/>
    </location>
</feature>
<evidence type="ECO:0000313" key="2">
    <source>
        <dbReference type="Proteomes" id="UP000815325"/>
    </source>
</evidence>